<dbReference type="Proteomes" id="UP000299102">
    <property type="component" value="Unassembled WGS sequence"/>
</dbReference>
<gene>
    <name evidence="9" type="ORF">EVAR_49160_1</name>
</gene>
<dbReference type="PANTHER" id="PTHR22930:SF269">
    <property type="entry name" value="NUCLEASE HARBI1-LIKE PROTEIN"/>
    <property type="match status" value="1"/>
</dbReference>
<accession>A0A4C1YPL0</accession>
<comment type="caution">
    <text evidence="9">The sequence shown here is derived from an EMBL/GenBank/DDBJ whole genome shotgun (WGS) entry which is preliminary data.</text>
</comment>
<protein>
    <recommendedName>
        <fullName evidence="8">DDE Tnp4 domain-containing protein</fullName>
    </recommendedName>
</protein>
<evidence type="ECO:0000259" key="8">
    <source>
        <dbReference type="Pfam" id="PF13359"/>
    </source>
</evidence>
<dbReference type="Pfam" id="PF13359">
    <property type="entry name" value="DDE_Tnp_4"/>
    <property type="match status" value="1"/>
</dbReference>
<feature type="domain" description="DDE Tnp4" evidence="8">
    <location>
        <begin position="95"/>
        <end position="217"/>
    </location>
</feature>
<evidence type="ECO:0000256" key="3">
    <source>
        <dbReference type="ARBA" id="ARBA00006958"/>
    </source>
</evidence>
<sequence length="355" mass="41327">MFSSDSDSDFDEDLQFLLAMKLLKSKKKKRRYWVHPINRGRQDKGEFHRLVRELESDDEKFHQYFRMNQAQYEEIHSLIEGDIKKVHTKFREPIGAYGRNSDGGIYEKSLMGKLFEQKALNVPQDEPLSVNSQPMPYTIVADAAFPLKPYLLKPYHKDKLVNNDANKIFNYRLSRARRCVENAFGILRARFRVFHGPMQVQPDMVDKIVLAACCLHNFLRTETLLPEENLMDSTDHSSNIDCLINIESLPRNPSKTLFMSEKYKEYFISPEGVPWQIEIIRRDVCATSHAPYRNTFVCCAVSRHNPHHRSGAIGGEQSAPRQNALRHDTTRKYVPNHIKCMKPICSWRATTRHDT</sequence>
<keyword evidence="4" id="KW-0540">Nuclease</keyword>
<evidence type="ECO:0000313" key="9">
    <source>
        <dbReference type="EMBL" id="GBP76337.1"/>
    </source>
</evidence>
<reference evidence="9 10" key="1">
    <citation type="journal article" date="2019" name="Commun. Biol.">
        <title>The bagworm genome reveals a unique fibroin gene that provides high tensile strength.</title>
        <authorList>
            <person name="Kono N."/>
            <person name="Nakamura H."/>
            <person name="Ohtoshi R."/>
            <person name="Tomita M."/>
            <person name="Numata K."/>
            <person name="Arakawa K."/>
        </authorList>
    </citation>
    <scope>NUCLEOTIDE SEQUENCE [LARGE SCALE GENOMIC DNA]</scope>
</reference>
<evidence type="ECO:0000256" key="2">
    <source>
        <dbReference type="ARBA" id="ARBA00004123"/>
    </source>
</evidence>
<proteinExistence type="inferred from homology"/>
<dbReference type="STRING" id="151549.A0A4C1YPL0"/>
<dbReference type="OrthoDB" id="6581217at2759"/>
<comment type="subcellular location">
    <subcellularLocation>
        <location evidence="2">Nucleus</location>
    </subcellularLocation>
</comment>
<comment type="cofactor">
    <cofactor evidence="1">
        <name>a divalent metal cation</name>
        <dbReference type="ChEBI" id="CHEBI:60240"/>
    </cofactor>
</comment>
<dbReference type="GO" id="GO:0016787">
    <property type="term" value="F:hydrolase activity"/>
    <property type="evidence" value="ECO:0007669"/>
    <property type="project" value="UniProtKB-KW"/>
</dbReference>
<evidence type="ECO:0000256" key="4">
    <source>
        <dbReference type="ARBA" id="ARBA00022722"/>
    </source>
</evidence>
<dbReference type="PANTHER" id="PTHR22930">
    <property type="match status" value="1"/>
</dbReference>
<evidence type="ECO:0000256" key="5">
    <source>
        <dbReference type="ARBA" id="ARBA00022723"/>
    </source>
</evidence>
<keyword evidence="6" id="KW-0378">Hydrolase</keyword>
<evidence type="ECO:0000256" key="6">
    <source>
        <dbReference type="ARBA" id="ARBA00022801"/>
    </source>
</evidence>
<dbReference type="EMBL" id="BGZK01001287">
    <property type="protein sequence ID" value="GBP76337.1"/>
    <property type="molecule type" value="Genomic_DNA"/>
</dbReference>
<dbReference type="InterPro" id="IPR027806">
    <property type="entry name" value="HARBI1_dom"/>
</dbReference>
<dbReference type="GO" id="GO:0046872">
    <property type="term" value="F:metal ion binding"/>
    <property type="evidence" value="ECO:0007669"/>
    <property type="project" value="UniProtKB-KW"/>
</dbReference>
<dbReference type="AlphaFoldDB" id="A0A4C1YPL0"/>
<evidence type="ECO:0000256" key="7">
    <source>
        <dbReference type="ARBA" id="ARBA00023242"/>
    </source>
</evidence>
<keyword evidence="10" id="KW-1185">Reference proteome</keyword>
<dbReference type="GO" id="GO:0005634">
    <property type="term" value="C:nucleus"/>
    <property type="evidence" value="ECO:0007669"/>
    <property type="project" value="UniProtKB-SubCell"/>
</dbReference>
<name>A0A4C1YPL0_EUMVA</name>
<keyword evidence="7" id="KW-0539">Nucleus</keyword>
<comment type="similarity">
    <text evidence="3">Belongs to the HARBI1 family.</text>
</comment>
<evidence type="ECO:0000313" key="10">
    <source>
        <dbReference type="Proteomes" id="UP000299102"/>
    </source>
</evidence>
<evidence type="ECO:0000256" key="1">
    <source>
        <dbReference type="ARBA" id="ARBA00001968"/>
    </source>
</evidence>
<dbReference type="InterPro" id="IPR045249">
    <property type="entry name" value="HARBI1-like"/>
</dbReference>
<dbReference type="GO" id="GO:0004518">
    <property type="term" value="F:nuclease activity"/>
    <property type="evidence" value="ECO:0007669"/>
    <property type="project" value="UniProtKB-KW"/>
</dbReference>
<keyword evidence="5" id="KW-0479">Metal-binding</keyword>
<organism evidence="9 10">
    <name type="scientific">Eumeta variegata</name>
    <name type="common">Bagworm moth</name>
    <name type="synonym">Eumeta japonica</name>
    <dbReference type="NCBI Taxonomy" id="151549"/>
    <lineage>
        <taxon>Eukaryota</taxon>
        <taxon>Metazoa</taxon>
        <taxon>Ecdysozoa</taxon>
        <taxon>Arthropoda</taxon>
        <taxon>Hexapoda</taxon>
        <taxon>Insecta</taxon>
        <taxon>Pterygota</taxon>
        <taxon>Neoptera</taxon>
        <taxon>Endopterygota</taxon>
        <taxon>Lepidoptera</taxon>
        <taxon>Glossata</taxon>
        <taxon>Ditrysia</taxon>
        <taxon>Tineoidea</taxon>
        <taxon>Psychidae</taxon>
        <taxon>Oiketicinae</taxon>
        <taxon>Eumeta</taxon>
    </lineage>
</organism>